<dbReference type="Proteomes" id="UP001500034">
    <property type="component" value="Unassembled WGS sequence"/>
</dbReference>
<protein>
    <submittedName>
        <fullName evidence="2">Uncharacterized protein</fullName>
    </submittedName>
</protein>
<accession>A0ABP7QXK0</accession>
<proteinExistence type="predicted"/>
<gene>
    <name evidence="2" type="ORF">GCM10022384_41430</name>
</gene>
<reference evidence="3" key="1">
    <citation type="journal article" date="2019" name="Int. J. Syst. Evol. Microbiol.">
        <title>The Global Catalogue of Microorganisms (GCM) 10K type strain sequencing project: providing services to taxonomists for standard genome sequencing and annotation.</title>
        <authorList>
            <consortium name="The Broad Institute Genomics Platform"/>
            <consortium name="The Broad Institute Genome Sequencing Center for Infectious Disease"/>
            <person name="Wu L."/>
            <person name="Ma J."/>
        </authorList>
    </citation>
    <scope>NUCLEOTIDE SEQUENCE [LARGE SCALE GENOMIC DNA]</scope>
    <source>
        <strain evidence="3">JCM 17027</strain>
    </source>
</reference>
<organism evidence="2 3">
    <name type="scientific">Streptomyces marokkonensis</name>
    <dbReference type="NCBI Taxonomy" id="324855"/>
    <lineage>
        <taxon>Bacteria</taxon>
        <taxon>Bacillati</taxon>
        <taxon>Actinomycetota</taxon>
        <taxon>Actinomycetes</taxon>
        <taxon>Kitasatosporales</taxon>
        <taxon>Streptomycetaceae</taxon>
        <taxon>Streptomyces</taxon>
    </lineage>
</organism>
<feature type="region of interest" description="Disordered" evidence="1">
    <location>
        <begin position="1"/>
        <end position="40"/>
    </location>
</feature>
<dbReference type="EMBL" id="BAABCQ010000081">
    <property type="protein sequence ID" value="GAA3989201.1"/>
    <property type="molecule type" value="Genomic_DNA"/>
</dbReference>
<evidence type="ECO:0000313" key="3">
    <source>
        <dbReference type="Proteomes" id="UP001500034"/>
    </source>
</evidence>
<name>A0ABP7QXK0_9ACTN</name>
<evidence type="ECO:0000313" key="2">
    <source>
        <dbReference type="EMBL" id="GAA3989201.1"/>
    </source>
</evidence>
<sequence length="86" mass="9050">MRVTVPGPGAARNARLPTAEARRPSGAKGRPPSREGASTVVVDAPVRESGPVQTWPAFSSAVQQVSTIRRVTTYGSTLAFGRRSSM</sequence>
<comment type="caution">
    <text evidence="2">The sequence shown here is derived from an EMBL/GenBank/DDBJ whole genome shotgun (WGS) entry which is preliminary data.</text>
</comment>
<keyword evidence="3" id="KW-1185">Reference proteome</keyword>
<evidence type="ECO:0000256" key="1">
    <source>
        <dbReference type="SAM" id="MobiDB-lite"/>
    </source>
</evidence>